<dbReference type="SUPFAM" id="SSF55031">
    <property type="entry name" value="Bacterial exopeptidase dimerisation domain"/>
    <property type="match status" value="1"/>
</dbReference>
<dbReference type="PANTHER" id="PTHR43808">
    <property type="entry name" value="ACETYLORNITHINE DEACETYLASE"/>
    <property type="match status" value="1"/>
</dbReference>
<organism evidence="4 5">
    <name type="scientific">Plastoroseomonas hellenica</name>
    <dbReference type="NCBI Taxonomy" id="2687306"/>
    <lineage>
        <taxon>Bacteria</taxon>
        <taxon>Pseudomonadati</taxon>
        <taxon>Pseudomonadota</taxon>
        <taxon>Alphaproteobacteria</taxon>
        <taxon>Acetobacterales</taxon>
        <taxon>Acetobacteraceae</taxon>
        <taxon>Plastoroseomonas</taxon>
    </lineage>
</organism>
<reference evidence="5" key="1">
    <citation type="journal article" date="2021" name="Syst. Appl. Microbiol.">
        <title>Roseomonas hellenica sp. nov., isolated from roots of wild-growing Alkanna tinctoria.</title>
        <authorList>
            <person name="Rat A."/>
            <person name="Naranjo H.D."/>
            <person name="Lebbe L."/>
            <person name="Cnockaert M."/>
            <person name="Krigas N."/>
            <person name="Grigoriadou K."/>
            <person name="Maloupa E."/>
            <person name="Willems A."/>
        </authorList>
    </citation>
    <scope>NUCLEOTIDE SEQUENCE [LARGE SCALE GENOMIC DNA]</scope>
    <source>
        <strain evidence="5">LMG 31523</strain>
    </source>
</reference>
<keyword evidence="5" id="KW-1185">Reference proteome</keyword>
<dbReference type="InterPro" id="IPR017150">
    <property type="entry name" value="Pept_M20_glutamate_carboxypep"/>
</dbReference>
<dbReference type="Pfam" id="PF07687">
    <property type="entry name" value="M20_dimer"/>
    <property type="match status" value="1"/>
</dbReference>
<dbReference type="InterPro" id="IPR011650">
    <property type="entry name" value="Peptidase_M20_dimer"/>
</dbReference>
<dbReference type="Proteomes" id="UP001196870">
    <property type="component" value="Unassembled WGS sequence"/>
</dbReference>
<evidence type="ECO:0000259" key="3">
    <source>
        <dbReference type="Pfam" id="PF07687"/>
    </source>
</evidence>
<evidence type="ECO:0000256" key="2">
    <source>
        <dbReference type="ARBA" id="ARBA00022801"/>
    </source>
</evidence>
<dbReference type="InterPro" id="IPR002933">
    <property type="entry name" value="Peptidase_M20"/>
</dbReference>
<dbReference type="InterPro" id="IPR036264">
    <property type="entry name" value="Bact_exopeptidase_dim_dom"/>
</dbReference>
<evidence type="ECO:0000256" key="1">
    <source>
        <dbReference type="ARBA" id="ARBA00022723"/>
    </source>
</evidence>
<evidence type="ECO:0000313" key="4">
    <source>
        <dbReference type="EMBL" id="MBR0662772.1"/>
    </source>
</evidence>
<proteinExistence type="predicted"/>
<keyword evidence="2" id="KW-0378">Hydrolase</keyword>
<dbReference type="CDD" id="cd03885">
    <property type="entry name" value="M20_CPDG2"/>
    <property type="match status" value="1"/>
</dbReference>
<dbReference type="Pfam" id="PF01546">
    <property type="entry name" value="Peptidase_M20"/>
    <property type="match status" value="1"/>
</dbReference>
<dbReference type="Gene3D" id="3.40.630.10">
    <property type="entry name" value="Zn peptidases"/>
    <property type="match status" value="1"/>
</dbReference>
<dbReference type="PIRSF" id="PIRSF037238">
    <property type="entry name" value="Carboxypeptidase_G2"/>
    <property type="match status" value="1"/>
</dbReference>
<dbReference type="SUPFAM" id="SSF53187">
    <property type="entry name" value="Zn-dependent exopeptidases"/>
    <property type="match status" value="1"/>
</dbReference>
<sequence length="347" mass="36622">MDRVQTDCEGIGATVERVPGTLGRGDHLVVRAPWNAGSNERGIVMLGHLDTVHPIGSLARNPIRTEAGRAHGPGINDMKAGAHACFAALRRLLETGTRTPLPLTIVYVADEEVGSQSSRPLIEAEAKRAKYALVLEAARGGGRVVTSRKGLARFDLTVQGRPAHSGSAHKQGRSAVKELAHQIIALESMTDYDRGITVSVGMIEGGTAANVVPEHAAASIDLRVPTMADAVEMVARIEGLQPVTPDVTLTVTGGMNRFPYTKQERPDVAALFEQARGLAADIGFELQDLPTGEGSGGSDGQFCIPFAAVLDGLGPFGGGSHTNDEFLDIATIVPRGTLLLHLLQTLR</sequence>
<dbReference type="Gene3D" id="3.30.70.360">
    <property type="match status" value="1"/>
</dbReference>
<accession>A0ABS5ER52</accession>
<feature type="domain" description="Peptidase M20 dimerisation" evidence="3">
    <location>
        <begin position="147"/>
        <end position="238"/>
    </location>
</feature>
<protein>
    <submittedName>
        <fullName evidence="4">M20 family metallopeptidase</fullName>
    </submittedName>
</protein>
<evidence type="ECO:0000313" key="5">
    <source>
        <dbReference type="Proteomes" id="UP001196870"/>
    </source>
</evidence>
<dbReference type="PANTHER" id="PTHR43808:SF9">
    <property type="entry name" value="BLL0789 PROTEIN"/>
    <property type="match status" value="1"/>
</dbReference>
<dbReference type="EMBL" id="JAAGBB010000001">
    <property type="protein sequence ID" value="MBR0662772.1"/>
    <property type="molecule type" value="Genomic_DNA"/>
</dbReference>
<keyword evidence="1" id="KW-0479">Metal-binding</keyword>
<gene>
    <name evidence="4" type="ORF">GXW71_00250</name>
</gene>
<comment type="caution">
    <text evidence="4">The sequence shown here is derived from an EMBL/GenBank/DDBJ whole genome shotgun (WGS) entry which is preliminary data.</text>
</comment>
<name>A0ABS5ER52_9PROT</name>
<dbReference type="InterPro" id="IPR050072">
    <property type="entry name" value="Peptidase_M20A"/>
</dbReference>